<evidence type="ECO:0000313" key="8">
    <source>
        <dbReference type="Proteomes" id="UP000199706"/>
    </source>
</evidence>
<dbReference type="InterPro" id="IPR045851">
    <property type="entry name" value="AMP-bd_C_sf"/>
</dbReference>
<feature type="domain" description="AMP-binding enzyme C-terminal" evidence="6">
    <location>
        <begin position="453"/>
        <end position="530"/>
    </location>
</feature>
<dbReference type="FunFam" id="3.40.50.12780:FF:000063">
    <property type="entry name" value="Acetyl-coenzyme A synthetase"/>
    <property type="match status" value="1"/>
</dbReference>
<dbReference type="InterPro" id="IPR025110">
    <property type="entry name" value="AMP-bd_C"/>
</dbReference>
<evidence type="ECO:0000256" key="4">
    <source>
        <dbReference type="ARBA" id="ARBA00022840"/>
    </source>
</evidence>
<evidence type="ECO:0000313" key="7">
    <source>
        <dbReference type="EMBL" id="SDI87741.1"/>
    </source>
</evidence>
<proteinExistence type="inferred from homology"/>
<gene>
    <name evidence="7" type="ORF">SAMN05216466_1414</name>
</gene>
<dbReference type="CDD" id="cd05971">
    <property type="entry name" value="MACS_like_3"/>
    <property type="match status" value="1"/>
</dbReference>
<dbReference type="Pfam" id="PF00501">
    <property type="entry name" value="AMP-binding"/>
    <property type="match status" value="1"/>
</dbReference>
<name>A0A1G8P5H7_9BURK</name>
<dbReference type="SUPFAM" id="SSF56801">
    <property type="entry name" value="Acetyl-CoA synthetase-like"/>
    <property type="match status" value="1"/>
</dbReference>
<evidence type="ECO:0000259" key="6">
    <source>
        <dbReference type="Pfam" id="PF13193"/>
    </source>
</evidence>
<reference evidence="7 8" key="1">
    <citation type="submission" date="2016-10" db="EMBL/GenBank/DDBJ databases">
        <authorList>
            <person name="de Groot N.N."/>
        </authorList>
    </citation>
    <scope>NUCLEOTIDE SEQUENCE [LARGE SCALE GENOMIC DNA]</scope>
    <source>
        <strain evidence="7 8">LMG 2247</strain>
    </source>
</reference>
<dbReference type="AlphaFoldDB" id="A0A1G8P5H7"/>
<dbReference type="PANTHER" id="PTHR43605:SF10">
    <property type="entry name" value="ACYL-COA SYNTHETASE MEDIUM CHAIN FAMILY MEMBER 3"/>
    <property type="match status" value="1"/>
</dbReference>
<dbReference type="InterPro" id="IPR051087">
    <property type="entry name" value="Mitochondrial_ACSM"/>
</dbReference>
<dbReference type="GO" id="GO:0005524">
    <property type="term" value="F:ATP binding"/>
    <property type="evidence" value="ECO:0007669"/>
    <property type="project" value="UniProtKB-KW"/>
</dbReference>
<dbReference type="InterPro" id="IPR020845">
    <property type="entry name" value="AMP-binding_CS"/>
</dbReference>
<dbReference type="InterPro" id="IPR042099">
    <property type="entry name" value="ANL_N_sf"/>
</dbReference>
<dbReference type="Proteomes" id="UP000199706">
    <property type="component" value="Unassembled WGS sequence"/>
</dbReference>
<dbReference type="PROSITE" id="PS00455">
    <property type="entry name" value="AMP_BINDING"/>
    <property type="match status" value="1"/>
</dbReference>
<dbReference type="RefSeq" id="WP_090696009.1">
    <property type="nucleotide sequence ID" value="NZ_CADERL010000015.1"/>
</dbReference>
<dbReference type="Pfam" id="PF13193">
    <property type="entry name" value="AMP-binding_C"/>
    <property type="match status" value="1"/>
</dbReference>
<dbReference type="FunFam" id="3.30.300.30:FF:000005">
    <property type="entry name" value="Acyl-coenzyme A synthetase ACSM5, mitochondrial"/>
    <property type="match status" value="1"/>
</dbReference>
<dbReference type="GO" id="GO:0015645">
    <property type="term" value="F:fatty acid ligase activity"/>
    <property type="evidence" value="ECO:0007669"/>
    <property type="project" value="TreeGrafter"/>
</dbReference>
<evidence type="ECO:0000256" key="2">
    <source>
        <dbReference type="ARBA" id="ARBA00022598"/>
    </source>
</evidence>
<evidence type="ECO:0000256" key="3">
    <source>
        <dbReference type="ARBA" id="ARBA00022741"/>
    </source>
</evidence>
<dbReference type="GO" id="GO:0016405">
    <property type="term" value="F:CoA-ligase activity"/>
    <property type="evidence" value="ECO:0007669"/>
    <property type="project" value="UniProtKB-ARBA"/>
</dbReference>
<dbReference type="GO" id="GO:0006637">
    <property type="term" value="P:acyl-CoA metabolic process"/>
    <property type="evidence" value="ECO:0007669"/>
    <property type="project" value="TreeGrafter"/>
</dbReference>
<dbReference type="InterPro" id="IPR000873">
    <property type="entry name" value="AMP-dep_synth/lig_dom"/>
</dbReference>
<feature type="domain" description="AMP-dependent synthetase/ligase" evidence="5">
    <location>
        <begin position="37"/>
        <end position="402"/>
    </location>
</feature>
<dbReference type="EMBL" id="FNCJ01000041">
    <property type="protein sequence ID" value="SDI87741.1"/>
    <property type="molecule type" value="Genomic_DNA"/>
</dbReference>
<keyword evidence="4" id="KW-0067">ATP-binding</keyword>
<evidence type="ECO:0000256" key="1">
    <source>
        <dbReference type="ARBA" id="ARBA00006432"/>
    </source>
</evidence>
<dbReference type="Gene3D" id="3.40.50.12780">
    <property type="entry name" value="N-terminal domain of ligase-like"/>
    <property type="match status" value="1"/>
</dbReference>
<dbReference type="InterPro" id="IPR049515">
    <property type="entry name" value="MACS_put"/>
</dbReference>
<dbReference type="GO" id="GO:0006633">
    <property type="term" value="P:fatty acid biosynthetic process"/>
    <property type="evidence" value="ECO:0007669"/>
    <property type="project" value="TreeGrafter"/>
</dbReference>
<keyword evidence="3" id="KW-0547">Nucleotide-binding</keyword>
<organism evidence="7 8">
    <name type="scientific">Paraburkholderia phenazinium</name>
    <dbReference type="NCBI Taxonomy" id="60549"/>
    <lineage>
        <taxon>Bacteria</taxon>
        <taxon>Pseudomonadati</taxon>
        <taxon>Pseudomonadota</taxon>
        <taxon>Betaproteobacteria</taxon>
        <taxon>Burkholderiales</taxon>
        <taxon>Burkholderiaceae</taxon>
        <taxon>Paraburkholderia</taxon>
    </lineage>
</organism>
<keyword evidence="2" id="KW-0436">Ligase</keyword>
<sequence>MLPAAQTYETLTAKFAWQIPPRYNIGVDVCDKWADGSGRLALIYEHRDGSATRYSFDDLKARSSQFANALRRSGVEQGDRVAIFLPQSPETAIAHLAAYKAGCIAVPLFALFGVDAIQYRLADSAAAALITDATGLQKLAEIRHTLPELKAVYCIDAEQAATAHEVSAFWSALDAEPATFTPADTAADDPAVIIYTSGTTGKPKGALHAHRVLLGHLPGVELSQACFPANAKLIWTPADWAWIGGLFDVLLPAWHHGVTVLARRFEKFDGEAAFDLMARHAVTHTFLPPTALKMMRMVAHPERWKLSLHAVASGGESLGEELIAWGRAALGVTINEFYGQTECNVVVSSCASLFAPRIGAIGKAVPGHEVAIVDDDGQPLPNDTIGNIGIAGPDPVMFLGYWRNEAATRDKFRGRYLLTGDLGQCDSDGFIRFVGRNDDVITSAGYRIGPASIEDCLLQHPAVCMAAVVGAPDAQRTEIVLAFVVLNAGFVPGEELAREIQQHVKTRLAAHEYPREIRFVESLPLTATGKVIRKELRASLTKPASSN</sequence>
<comment type="similarity">
    <text evidence="1">Belongs to the ATP-dependent AMP-binding enzyme family.</text>
</comment>
<dbReference type="OrthoDB" id="9766486at2"/>
<accession>A0A1G8P5H7</accession>
<dbReference type="Gene3D" id="3.30.300.30">
    <property type="match status" value="1"/>
</dbReference>
<dbReference type="GO" id="GO:0004321">
    <property type="term" value="F:fatty-acyl-CoA synthase activity"/>
    <property type="evidence" value="ECO:0007669"/>
    <property type="project" value="TreeGrafter"/>
</dbReference>
<protein>
    <submittedName>
        <fullName evidence="7">Acetyl-CoA synthetase</fullName>
    </submittedName>
</protein>
<evidence type="ECO:0000259" key="5">
    <source>
        <dbReference type="Pfam" id="PF00501"/>
    </source>
</evidence>
<dbReference type="PANTHER" id="PTHR43605">
    <property type="entry name" value="ACYL-COENZYME A SYNTHETASE"/>
    <property type="match status" value="1"/>
</dbReference>